<accession>A0ABU2CHE2</accession>
<dbReference type="RefSeq" id="WP_274992360.1">
    <property type="nucleotide sequence ID" value="NZ_JAJQQP010000002.1"/>
</dbReference>
<dbReference type="Proteomes" id="UP001183585">
    <property type="component" value="Unassembled WGS sequence"/>
</dbReference>
<protein>
    <submittedName>
        <fullName evidence="2">Uncharacterized protein</fullName>
    </submittedName>
</protein>
<feature type="compositionally biased region" description="Polar residues" evidence="1">
    <location>
        <begin position="1"/>
        <end position="10"/>
    </location>
</feature>
<name>A0ABU2CHE2_9MICO</name>
<proteinExistence type="predicted"/>
<sequence>MTQRFASSTVADDAPRILDQAPPRVHVAGRDAQPCGEVLAGARPVAPQVPVQQLGAKQITPSRARMRQDTADLVAGQPDRLGQAPPERVQRLLDARDQVTSRLFGNRCGAPRRDQVCSRAFCSVPGLP</sequence>
<feature type="region of interest" description="Disordered" evidence="1">
    <location>
        <begin position="1"/>
        <end position="21"/>
    </location>
</feature>
<gene>
    <name evidence="2" type="ORF">J2S48_000271</name>
</gene>
<dbReference type="EMBL" id="JAVDYE010000001">
    <property type="protein sequence ID" value="MDR7380756.1"/>
    <property type="molecule type" value="Genomic_DNA"/>
</dbReference>
<comment type="caution">
    <text evidence="2">The sequence shown here is derived from an EMBL/GenBank/DDBJ whole genome shotgun (WGS) entry which is preliminary data.</text>
</comment>
<keyword evidence="3" id="KW-1185">Reference proteome</keyword>
<evidence type="ECO:0000256" key="1">
    <source>
        <dbReference type="SAM" id="MobiDB-lite"/>
    </source>
</evidence>
<evidence type="ECO:0000313" key="3">
    <source>
        <dbReference type="Proteomes" id="UP001183585"/>
    </source>
</evidence>
<organism evidence="2 3">
    <name type="scientific">Promicromonospora iranensis</name>
    <dbReference type="NCBI Taxonomy" id="1105144"/>
    <lineage>
        <taxon>Bacteria</taxon>
        <taxon>Bacillati</taxon>
        <taxon>Actinomycetota</taxon>
        <taxon>Actinomycetes</taxon>
        <taxon>Micrococcales</taxon>
        <taxon>Promicromonosporaceae</taxon>
        <taxon>Promicromonospora</taxon>
    </lineage>
</organism>
<reference evidence="2 3" key="1">
    <citation type="submission" date="2023-07" db="EMBL/GenBank/DDBJ databases">
        <title>Sequencing the genomes of 1000 actinobacteria strains.</title>
        <authorList>
            <person name="Klenk H.-P."/>
        </authorList>
    </citation>
    <scope>NUCLEOTIDE SEQUENCE [LARGE SCALE GENOMIC DNA]</scope>
    <source>
        <strain evidence="2 3">DSM 45554</strain>
    </source>
</reference>
<evidence type="ECO:0000313" key="2">
    <source>
        <dbReference type="EMBL" id="MDR7380756.1"/>
    </source>
</evidence>